<dbReference type="PANTHER" id="PTHR11242">
    <property type="entry name" value="ARYL HYDROCARBON RECEPTOR INTERACTING PROTEIN RELATED"/>
    <property type="match status" value="1"/>
</dbReference>
<evidence type="ECO:0000256" key="1">
    <source>
        <dbReference type="ARBA" id="ARBA00004496"/>
    </source>
</evidence>
<dbReference type="EMBL" id="UYYF01000618">
    <property type="protein sequence ID" value="VDM98752.1"/>
    <property type="molecule type" value="Genomic_DNA"/>
</dbReference>
<feature type="domain" description="AIP/AIPL N-terminal FKBP-type PPIase" evidence="5">
    <location>
        <begin position="68"/>
        <end position="169"/>
    </location>
</feature>
<dbReference type="STRING" id="103827.A0A0N5CR16"/>
<dbReference type="Pfam" id="PF23322">
    <property type="entry name" value="PPIase_AIP"/>
    <property type="match status" value="1"/>
</dbReference>
<reference evidence="6 7" key="2">
    <citation type="submission" date="2018-11" db="EMBL/GenBank/DDBJ databases">
        <authorList>
            <consortium name="Pathogen Informatics"/>
        </authorList>
    </citation>
    <scope>NUCLEOTIDE SEQUENCE [LARGE SCALE GENOMIC DNA]</scope>
</reference>
<sequence length="346" mass="40259">MHASKRECSKNQKNAPSGKFKTFKKVLSAGRGNLPEFRIGTKAIFHYETLKPLVNVNEKGFPESRDRYESIDDTRKPYPNGYGKPLELVFGKKFQLPIFEQCLQTMLIDEISQFDIAASELFTYPSVSQKLRNISKANHCHTHCSADFYEALIELMKKPQPLRFIFHLLSVLQPEDYEPDSWQLEPDEKLASVGKLKESGNNDLKKGDYLNASLKYKEALNRLEILLLREKPGDPEWIDLDKQNVPVFLNLSLCYLNWKQYYEAIDAATEVLKRDELNEKALYRRAKGRIAIWDLEKAEKDLKLLLLHYPGNANLVKIELERIQSLRKEREQSARNTYKHMFKNVC</sequence>
<dbReference type="GO" id="GO:0005737">
    <property type="term" value="C:cytoplasm"/>
    <property type="evidence" value="ECO:0007669"/>
    <property type="project" value="UniProtKB-SubCell"/>
</dbReference>
<dbReference type="PANTHER" id="PTHR11242:SF0">
    <property type="entry name" value="TPR_REGION DOMAIN-CONTAINING PROTEIN"/>
    <property type="match status" value="1"/>
</dbReference>
<organism evidence="8">
    <name type="scientific">Thelazia callipaeda</name>
    <name type="common">Oriental eyeworm</name>
    <name type="synonym">Parasitic nematode</name>
    <dbReference type="NCBI Taxonomy" id="103827"/>
    <lineage>
        <taxon>Eukaryota</taxon>
        <taxon>Metazoa</taxon>
        <taxon>Ecdysozoa</taxon>
        <taxon>Nematoda</taxon>
        <taxon>Chromadorea</taxon>
        <taxon>Rhabditida</taxon>
        <taxon>Spirurina</taxon>
        <taxon>Spiruromorpha</taxon>
        <taxon>Thelazioidea</taxon>
        <taxon>Thelaziidae</taxon>
        <taxon>Thelazia</taxon>
    </lineage>
</organism>
<keyword evidence="3" id="KW-0677">Repeat</keyword>
<dbReference type="OMA" id="QQHERNV"/>
<accession>A0A0N5CR16</accession>
<dbReference type="InterPro" id="IPR039663">
    <property type="entry name" value="AIP/AIPL1/TTC9"/>
</dbReference>
<evidence type="ECO:0000256" key="4">
    <source>
        <dbReference type="ARBA" id="ARBA00022803"/>
    </source>
</evidence>
<gene>
    <name evidence="6" type="ORF">TCLT_LOCUS2667</name>
</gene>
<evidence type="ECO:0000313" key="6">
    <source>
        <dbReference type="EMBL" id="VDM98752.1"/>
    </source>
</evidence>
<name>A0A0N5CR16_THECL</name>
<evidence type="ECO:0000313" key="7">
    <source>
        <dbReference type="Proteomes" id="UP000276776"/>
    </source>
</evidence>
<dbReference type="Proteomes" id="UP000276776">
    <property type="component" value="Unassembled WGS sequence"/>
</dbReference>
<keyword evidence="2" id="KW-0963">Cytoplasm</keyword>
<keyword evidence="4" id="KW-0802">TPR repeat</keyword>
<dbReference type="InterPro" id="IPR056277">
    <property type="entry name" value="PPIase_AIP"/>
</dbReference>
<dbReference type="WBParaSite" id="TCLT_0000266601-mRNA-1">
    <property type="protein sequence ID" value="TCLT_0000266601-mRNA-1"/>
    <property type="gene ID" value="TCLT_0000266601"/>
</dbReference>
<dbReference type="AlphaFoldDB" id="A0A0N5CR16"/>
<dbReference type="OrthoDB" id="5829758at2759"/>
<dbReference type="InterPro" id="IPR046357">
    <property type="entry name" value="PPIase_dom_sf"/>
</dbReference>
<evidence type="ECO:0000259" key="5">
    <source>
        <dbReference type="Pfam" id="PF23322"/>
    </source>
</evidence>
<proteinExistence type="predicted"/>
<dbReference type="SUPFAM" id="SSF48452">
    <property type="entry name" value="TPR-like"/>
    <property type="match status" value="1"/>
</dbReference>
<dbReference type="Gene3D" id="1.25.40.10">
    <property type="entry name" value="Tetratricopeptide repeat domain"/>
    <property type="match status" value="1"/>
</dbReference>
<dbReference type="Gene3D" id="3.10.50.40">
    <property type="match status" value="1"/>
</dbReference>
<dbReference type="GO" id="GO:0003755">
    <property type="term" value="F:peptidyl-prolyl cis-trans isomerase activity"/>
    <property type="evidence" value="ECO:0007669"/>
    <property type="project" value="InterPro"/>
</dbReference>
<dbReference type="InterPro" id="IPR011990">
    <property type="entry name" value="TPR-like_helical_dom_sf"/>
</dbReference>
<evidence type="ECO:0000256" key="2">
    <source>
        <dbReference type="ARBA" id="ARBA00022490"/>
    </source>
</evidence>
<evidence type="ECO:0000313" key="8">
    <source>
        <dbReference type="WBParaSite" id="TCLT_0000266601-mRNA-1"/>
    </source>
</evidence>
<evidence type="ECO:0000256" key="3">
    <source>
        <dbReference type="ARBA" id="ARBA00022737"/>
    </source>
</evidence>
<reference evidence="8" key="1">
    <citation type="submission" date="2017-02" db="UniProtKB">
        <authorList>
            <consortium name="WormBaseParasite"/>
        </authorList>
    </citation>
    <scope>IDENTIFICATION</scope>
</reference>
<comment type="subcellular location">
    <subcellularLocation>
        <location evidence="1">Cytoplasm</location>
    </subcellularLocation>
</comment>
<dbReference type="SUPFAM" id="SSF54534">
    <property type="entry name" value="FKBP-like"/>
    <property type="match status" value="1"/>
</dbReference>
<keyword evidence="7" id="KW-1185">Reference proteome</keyword>
<protein>
    <submittedName>
        <fullName evidence="8">TPR_REGION domain-containing protein</fullName>
    </submittedName>
</protein>